<dbReference type="InterPro" id="IPR050819">
    <property type="entry name" value="Tripeptidyl-peptidase_I"/>
</dbReference>
<feature type="binding site" evidence="14">
    <location>
        <position position="494"/>
    </location>
    <ligand>
        <name>Ca(2+)</name>
        <dbReference type="ChEBI" id="CHEBI:29108"/>
    </ligand>
</feature>
<comment type="cofactor">
    <cofactor evidence="14">
        <name>Ca(2+)</name>
        <dbReference type="ChEBI" id="CHEBI:29108"/>
    </cofactor>
    <text evidence="14">Binds 1 Ca(2+) ion per subunit.</text>
</comment>
<keyword evidence="9 14" id="KW-0378">Hydrolase</keyword>
<dbReference type="CDD" id="cd04056">
    <property type="entry name" value="Peptidases_S53"/>
    <property type="match status" value="1"/>
</dbReference>
<feature type="binding site" evidence="14">
    <location>
        <position position="459"/>
    </location>
    <ligand>
        <name>Ca(2+)</name>
        <dbReference type="ChEBI" id="CHEBI:29108"/>
    </ligand>
</feature>
<dbReference type="Pfam" id="PF09286">
    <property type="entry name" value="Pro-kuma_activ"/>
    <property type="match status" value="1"/>
</dbReference>
<feature type="binding site" evidence="14">
    <location>
        <position position="492"/>
    </location>
    <ligand>
        <name>Ca(2+)</name>
        <dbReference type="ChEBI" id="CHEBI:29108"/>
    </ligand>
</feature>
<gene>
    <name evidence="16" type="ORF">BV898_00318</name>
</gene>
<organism evidence="16 17">
    <name type="scientific">Hypsibius exemplaris</name>
    <name type="common">Freshwater tardigrade</name>
    <dbReference type="NCBI Taxonomy" id="2072580"/>
    <lineage>
        <taxon>Eukaryota</taxon>
        <taxon>Metazoa</taxon>
        <taxon>Ecdysozoa</taxon>
        <taxon>Tardigrada</taxon>
        <taxon>Eutardigrada</taxon>
        <taxon>Parachela</taxon>
        <taxon>Hypsibioidea</taxon>
        <taxon>Hypsibiidae</taxon>
        <taxon>Hypsibius</taxon>
    </lineage>
</organism>
<dbReference type="SMART" id="SM00944">
    <property type="entry name" value="Pro-kuma_activ"/>
    <property type="match status" value="1"/>
</dbReference>
<dbReference type="OrthoDB" id="2919105at2759"/>
<dbReference type="EC" id="3.4.14.10" evidence="4"/>
<evidence type="ECO:0000256" key="6">
    <source>
        <dbReference type="ARBA" id="ARBA00022670"/>
    </source>
</evidence>
<dbReference type="AlphaFoldDB" id="A0A1W0XFD5"/>
<evidence type="ECO:0000256" key="3">
    <source>
        <dbReference type="ARBA" id="ARBA00004613"/>
    </source>
</evidence>
<dbReference type="SUPFAM" id="SSF52743">
    <property type="entry name" value="Subtilisin-like"/>
    <property type="match status" value="1"/>
</dbReference>
<evidence type="ECO:0000313" key="17">
    <source>
        <dbReference type="Proteomes" id="UP000192578"/>
    </source>
</evidence>
<keyword evidence="10 14" id="KW-0720">Serine protease</keyword>
<evidence type="ECO:0000256" key="9">
    <source>
        <dbReference type="ARBA" id="ARBA00022801"/>
    </source>
</evidence>
<dbReference type="Proteomes" id="UP000192578">
    <property type="component" value="Unassembled WGS sequence"/>
</dbReference>
<dbReference type="GO" id="GO:0046872">
    <property type="term" value="F:metal ion binding"/>
    <property type="evidence" value="ECO:0007669"/>
    <property type="project" value="UniProtKB-UniRule"/>
</dbReference>
<name>A0A1W0XFD5_HYPEX</name>
<dbReference type="FunFam" id="3.40.50.200:FF:000015">
    <property type="entry name" value="Tripeptidyl peptidase A"/>
    <property type="match status" value="1"/>
</dbReference>
<comment type="catalytic activity">
    <reaction evidence="1">
        <text>Release of an N-terminal tripeptide from a polypeptide.</text>
        <dbReference type="EC" id="3.4.14.10"/>
    </reaction>
</comment>
<dbReference type="SUPFAM" id="SSF54897">
    <property type="entry name" value="Protease propeptides/inhibitors"/>
    <property type="match status" value="1"/>
</dbReference>
<keyword evidence="13" id="KW-0325">Glycoprotein</keyword>
<keyword evidence="8" id="KW-0732">Signal</keyword>
<evidence type="ECO:0000256" key="14">
    <source>
        <dbReference type="PROSITE-ProRule" id="PRU01032"/>
    </source>
</evidence>
<accession>A0A1W0XFD5</accession>
<keyword evidence="17" id="KW-1185">Reference proteome</keyword>
<comment type="caution">
    <text evidence="16">The sequence shown here is derived from an EMBL/GenBank/DDBJ whole genome shotgun (WGS) entry which is preliminary data.</text>
</comment>
<dbReference type="PANTHER" id="PTHR14218">
    <property type="entry name" value="PROTEASE S8 TRIPEPTIDYL PEPTIDASE I CLN2"/>
    <property type="match status" value="1"/>
</dbReference>
<sequence length="518" mass="56277">MHTLFVRPTLNYAAIDKVLWWLVVENSISPSDMIHDSDWIHFNVTVDQAEILLHTKFHRYRNTLNGEERIRTLGYSIPRGLLFHIDMIQPTTRFGRTRVEKRGPFEWEPVRKADGKPKVAVSQTLSGVFDFASCNATLFPKSVTVTPDCIRHLYNLGYYNLYSAVLNKRSRFGVAGFLDQWAQFGALETFLKEFAPYATDNLEADLDVQYAVSLGYPVPVEYYSTGGLGESIPDVANGGTNTNEPYLDFLHYMLALPDDQLPQTLSISYGDDEWSVPAIFARSTCNLFAQLGARGVSVCAATSDDGPGAGCQTNDGTNRTRFVTSFPASCPFVTAVGGTFGVVPEQAVFFSGGGFSDLFPQPDYQQIAVAAYLDGLASKQAGLFDPYGRATPDVSAQALFLYIVSNGSDSRASGTSVATPIFSSIIALLNNDRLNRGLSVLGFLNPWLYSLGQDAGLTDIIVGGSNGCFANGSFTGLSAPYVPFAGWNATVGWDPVTGLGTPNYPALLRSSTTAAHSY</sequence>
<comment type="subcellular location">
    <subcellularLocation>
        <location evidence="3">Secreted</location>
    </subcellularLocation>
</comment>
<evidence type="ECO:0000259" key="15">
    <source>
        <dbReference type="PROSITE" id="PS51695"/>
    </source>
</evidence>
<evidence type="ECO:0000256" key="7">
    <source>
        <dbReference type="ARBA" id="ARBA00022723"/>
    </source>
</evidence>
<evidence type="ECO:0000256" key="11">
    <source>
        <dbReference type="ARBA" id="ARBA00022837"/>
    </source>
</evidence>
<dbReference type="InterPro" id="IPR036852">
    <property type="entry name" value="Peptidase_S8/S53_dom_sf"/>
</dbReference>
<dbReference type="GO" id="GO:0006508">
    <property type="term" value="P:proteolysis"/>
    <property type="evidence" value="ECO:0007669"/>
    <property type="project" value="UniProtKB-KW"/>
</dbReference>
<evidence type="ECO:0000256" key="2">
    <source>
        <dbReference type="ARBA" id="ARBA00002451"/>
    </source>
</evidence>
<dbReference type="EMBL" id="MTYJ01000001">
    <property type="protein sequence ID" value="OQV26199.1"/>
    <property type="molecule type" value="Genomic_DNA"/>
</dbReference>
<dbReference type="InterPro" id="IPR015366">
    <property type="entry name" value="S53_propep"/>
</dbReference>
<dbReference type="GO" id="GO:0004252">
    <property type="term" value="F:serine-type endopeptidase activity"/>
    <property type="evidence" value="ECO:0007669"/>
    <property type="project" value="UniProtKB-UniRule"/>
</dbReference>
<reference evidence="17" key="1">
    <citation type="submission" date="2017-01" db="EMBL/GenBank/DDBJ databases">
        <title>Comparative genomics of anhydrobiosis in the tardigrade Hypsibius dujardini.</title>
        <authorList>
            <person name="Yoshida Y."/>
            <person name="Koutsovoulos G."/>
            <person name="Laetsch D."/>
            <person name="Stevens L."/>
            <person name="Kumar S."/>
            <person name="Horikawa D."/>
            <person name="Ishino K."/>
            <person name="Komine S."/>
            <person name="Tomita M."/>
            <person name="Blaxter M."/>
            <person name="Arakawa K."/>
        </authorList>
    </citation>
    <scope>NUCLEOTIDE SEQUENCE [LARGE SCALE GENOMIC DNA]</scope>
    <source>
        <strain evidence="17">Z151</strain>
    </source>
</reference>
<keyword evidence="7 14" id="KW-0479">Metal-binding</keyword>
<dbReference type="InterPro" id="IPR030400">
    <property type="entry name" value="Sedolisin_dom"/>
</dbReference>
<feature type="active site" description="Charge relay system" evidence="14">
    <location>
        <position position="416"/>
    </location>
</feature>
<comment type="function">
    <text evidence="2">Secreted tripeptidyl-peptidase which degrades proteins at acidic pHs and is involved in virulence.</text>
</comment>
<keyword evidence="5" id="KW-0964">Secreted</keyword>
<evidence type="ECO:0000256" key="8">
    <source>
        <dbReference type="ARBA" id="ARBA00022729"/>
    </source>
</evidence>
<keyword evidence="11 14" id="KW-0106">Calcium</keyword>
<dbReference type="GO" id="GO:0008240">
    <property type="term" value="F:tripeptidyl-peptidase activity"/>
    <property type="evidence" value="ECO:0007669"/>
    <property type="project" value="UniProtKB-EC"/>
</dbReference>
<feature type="binding site" evidence="14">
    <location>
        <position position="460"/>
    </location>
    <ligand>
        <name>Ca(2+)</name>
        <dbReference type="ChEBI" id="CHEBI:29108"/>
    </ligand>
</feature>
<evidence type="ECO:0000256" key="12">
    <source>
        <dbReference type="ARBA" id="ARBA00023145"/>
    </source>
</evidence>
<evidence type="ECO:0000256" key="10">
    <source>
        <dbReference type="ARBA" id="ARBA00022825"/>
    </source>
</evidence>
<feature type="domain" description="Peptidase S53" evidence="15">
    <location>
        <begin position="144"/>
        <end position="514"/>
    </location>
</feature>
<evidence type="ECO:0000256" key="13">
    <source>
        <dbReference type="ARBA" id="ARBA00023180"/>
    </source>
</evidence>
<feature type="active site" description="Charge relay system" evidence="14">
    <location>
        <position position="230"/>
    </location>
</feature>
<dbReference type="GO" id="GO:0005576">
    <property type="term" value="C:extracellular region"/>
    <property type="evidence" value="ECO:0007669"/>
    <property type="project" value="UniProtKB-SubCell"/>
</dbReference>
<proteinExistence type="predicted"/>
<dbReference type="PANTHER" id="PTHR14218:SF15">
    <property type="entry name" value="TRIPEPTIDYL-PEPTIDASE 1"/>
    <property type="match status" value="1"/>
</dbReference>
<evidence type="ECO:0000313" key="16">
    <source>
        <dbReference type="EMBL" id="OQV26199.1"/>
    </source>
</evidence>
<dbReference type="PROSITE" id="PS51695">
    <property type="entry name" value="SEDOLISIN"/>
    <property type="match status" value="1"/>
</dbReference>
<protein>
    <recommendedName>
        <fullName evidence="4">tripeptidyl-peptidase II</fullName>
        <ecNumber evidence="4">3.4.14.10</ecNumber>
    </recommendedName>
</protein>
<feature type="active site" description="Charge relay system" evidence="14">
    <location>
        <position position="234"/>
    </location>
</feature>
<keyword evidence="12" id="KW-0865">Zymogen</keyword>
<evidence type="ECO:0000256" key="5">
    <source>
        <dbReference type="ARBA" id="ARBA00022525"/>
    </source>
</evidence>
<evidence type="ECO:0000256" key="1">
    <source>
        <dbReference type="ARBA" id="ARBA00001910"/>
    </source>
</evidence>
<dbReference type="Gene3D" id="3.40.50.200">
    <property type="entry name" value="Peptidase S8/S53 domain"/>
    <property type="match status" value="1"/>
</dbReference>
<evidence type="ECO:0000256" key="4">
    <source>
        <dbReference type="ARBA" id="ARBA00012462"/>
    </source>
</evidence>
<keyword evidence="6 14" id="KW-0645">Protease</keyword>